<evidence type="ECO:0000256" key="1">
    <source>
        <dbReference type="ARBA" id="ARBA00022670"/>
    </source>
</evidence>
<dbReference type="EMBL" id="JAGGJU010000019">
    <property type="protein sequence ID" value="MBP1853501.1"/>
    <property type="molecule type" value="Genomic_DNA"/>
</dbReference>
<feature type="region of interest" description="Disordered" evidence="6">
    <location>
        <begin position="385"/>
        <end position="462"/>
    </location>
</feature>
<evidence type="ECO:0000313" key="9">
    <source>
        <dbReference type="EMBL" id="MBP1853501.1"/>
    </source>
</evidence>
<dbReference type="PANTHER" id="PTHR43343">
    <property type="entry name" value="PEPTIDASE S12"/>
    <property type="match status" value="1"/>
</dbReference>
<keyword evidence="5" id="KW-0720">Serine protease</keyword>
<protein>
    <submittedName>
        <fullName evidence="9">Serine protease Do</fullName>
        <ecNumber evidence="9">3.4.21.107</ecNumber>
    </submittedName>
</protein>
<feature type="signal peptide" evidence="7">
    <location>
        <begin position="1"/>
        <end position="32"/>
    </location>
</feature>
<dbReference type="InterPro" id="IPR009003">
    <property type="entry name" value="Peptidase_S1_PA"/>
</dbReference>
<evidence type="ECO:0000256" key="5">
    <source>
        <dbReference type="ARBA" id="ARBA00022825"/>
    </source>
</evidence>
<keyword evidence="2 7" id="KW-0732">Signal</keyword>
<feature type="compositionally biased region" description="Acidic residues" evidence="6">
    <location>
        <begin position="410"/>
        <end position="421"/>
    </location>
</feature>
<dbReference type="Pfam" id="PF13365">
    <property type="entry name" value="Trypsin_2"/>
    <property type="match status" value="1"/>
</dbReference>
<dbReference type="Gene3D" id="2.40.10.120">
    <property type="match status" value="1"/>
</dbReference>
<evidence type="ECO:0000259" key="8">
    <source>
        <dbReference type="PROSITE" id="PS50106"/>
    </source>
</evidence>
<keyword evidence="10" id="KW-1185">Reference proteome</keyword>
<dbReference type="InterPro" id="IPR036034">
    <property type="entry name" value="PDZ_sf"/>
</dbReference>
<evidence type="ECO:0000256" key="4">
    <source>
        <dbReference type="ARBA" id="ARBA00022801"/>
    </source>
</evidence>
<dbReference type="NCBIfam" id="TIGR02037">
    <property type="entry name" value="degP_htrA_DO"/>
    <property type="match status" value="1"/>
</dbReference>
<feature type="chain" id="PRO_5045443300" evidence="7">
    <location>
        <begin position="33"/>
        <end position="560"/>
    </location>
</feature>
<dbReference type="PROSITE" id="PS50106">
    <property type="entry name" value="PDZ"/>
    <property type="match status" value="2"/>
</dbReference>
<dbReference type="SUPFAM" id="SSF50494">
    <property type="entry name" value="Trypsin-like serine proteases"/>
    <property type="match status" value="1"/>
</dbReference>
<feature type="compositionally biased region" description="Polar residues" evidence="6">
    <location>
        <begin position="447"/>
        <end position="462"/>
    </location>
</feature>
<dbReference type="SUPFAM" id="SSF50156">
    <property type="entry name" value="PDZ domain-like"/>
    <property type="match status" value="2"/>
</dbReference>
<dbReference type="GO" id="GO:0006508">
    <property type="term" value="P:proteolysis"/>
    <property type="evidence" value="ECO:0007669"/>
    <property type="project" value="UniProtKB-KW"/>
</dbReference>
<dbReference type="GO" id="GO:0008233">
    <property type="term" value="F:peptidase activity"/>
    <property type="evidence" value="ECO:0007669"/>
    <property type="project" value="UniProtKB-KW"/>
</dbReference>
<dbReference type="PRINTS" id="PR00834">
    <property type="entry name" value="PROTEASES2C"/>
</dbReference>
<reference evidence="9 10" key="1">
    <citation type="submission" date="2021-03" db="EMBL/GenBank/DDBJ databases">
        <title>Genomic Encyclopedia of Type Strains, Phase IV (KMG-IV): sequencing the most valuable type-strain genomes for metagenomic binning, comparative biology and taxonomic classification.</title>
        <authorList>
            <person name="Goeker M."/>
        </authorList>
    </citation>
    <scope>NUCLEOTIDE SEQUENCE [LARGE SCALE GENOMIC DNA]</scope>
    <source>
        <strain evidence="9 10">DSM 21600</strain>
    </source>
</reference>
<dbReference type="Pfam" id="PF13180">
    <property type="entry name" value="PDZ_2"/>
    <property type="match status" value="1"/>
</dbReference>
<keyword evidence="3" id="KW-0677">Repeat</keyword>
<comment type="caution">
    <text evidence="9">The sequence shown here is derived from an EMBL/GenBank/DDBJ whole genome shotgun (WGS) entry which is preliminary data.</text>
</comment>
<dbReference type="EC" id="3.4.21.107" evidence="9"/>
<feature type="compositionally biased region" description="Basic and acidic residues" evidence="6">
    <location>
        <begin position="385"/>
        <end position="394"/>
    </location>
</feature>
<evidence type="ECO:0000256" key="3">
    <source>
        <dbReference type="ARBA" id="ARBA00022737"/>
    </source>
</evidence>
<dbReference type="RefSeq" id="WP_377300297.1">
    <property type="nucleotide sequence ID" value="NZ_JAGGJU010000019.1"/>
</dbReference>
<evidence type="ECO:0000313" key="10">
    <source>
        <dbReference type="Proteomes" id="UP000759443"/>
    </source>
</evidence>
<dbReference type="Proteomes" id="UP000759443">
    <property type="component" value="Unassembled WGS sequence"/>
</dbReference>
<dbReference type="Gene3D" id="2.30.42.10">
    <property type="match status" value="2"/>
</dbReference>
<dbReference type="Pfam" id="PF00595">
    <property type="entry name" value="PDZ"/>
    <property type="match status" value="1"/>
</dbReference>
<accession>A0ABS4E6D0</accession>
<dbReference type="PANTHER" id="PTHR43343:SF3">
    <property type="entry name" value="PROTEASE DO-LIKE 8, CHLOROPLASTIC"/>
    <property type="match status" value="1"/>
</dbReference>
<proteinExistence type="predicted"/>
<organism evidence="9 10">
    <name type="scientific">Rhizobium halophytocola</name>
    <dbReference type="NCBI Taxonomy" id="735519"/>
    <lineage>
        <taxon>Bacteria</taxon>
        <taxon>Pseudomonadati</taxon>
        <taxon>Pseudomonadota</taxon>
        <taxon>Alphaproteobacteria</taxon>
        <taxon>Hyphomicrobiales</taxon>
        <taxon>Rhizobiaceae</taxon>
        <taxon>Rhizobium/Agrobacterium group</taxon>
        <taxon>Rhizobium</taxon>
    </lineage>
</organism>
<dbReference type="InterPro" id="IPR001940">
    <property type="entry name" value="Peptidase_S1C"/>
</dbReference>
<dbReference type="InterPro" id="IPR051201">
    <property type="entry name" value="Chloro_Bact_Ser_Proteases"/>
</dbReference>
<dbReference type="InterPro" id="IPR001478">
    <property type="entry name" value="PDZ"/>
</dbReference>
<evidence type="ECO:0000256" key="2">
    <source>
        <dbReference type="ARBA" id="ARBA00022729"/>
    </source>
</evidence>
<dbReference type="SMART" id="SM00228">
    <property type="entry name" value="PDZ"/>
    <property type="match status" value="2"/>
</dbReference>
<dbReference type="InterPro" id="IPR011782">
    <property type="entry name" value="Pept_S1C_Do"/>
</dbReference>
<gene>
    <name evidence="9" type="ORF">J2Z17_004962</name>
</gene>
<evidence type="ECO:0000256" key="7">
    <source>
        <dbReference type="SAM" id="SignalP"/>
    </source>
</evidence>
<keyword evidence="4 9" id="KW-0378">Hydrolase</keyword>
<sequence>MRLTTSRFNMPLPMITAVSIALAPIGSTAAHAQAPVVSPQPGHAATGPAPVADLAEKLLDAVVNISTSQNVKSGNDEGPGPLPQIEEGSPFQDLFEDFFKNGERGEQNRRVNSLGSGFVIDPSGYIVTNNHVIEDADDIEAVFADGTKLKARLIGTDTKTDLSVLKVEPKNPLPAVKLGDSRKMRIGDWVMAIGNPFGLGGTVTLGIISARGRNINAGPYDNFIQTDAAINKGNSGGPLFNMDGDVIGINTAIISPSGGSIGIGFSVPTELASTVIDQLIEYGETRRGWLGVRIQPVDEDIAKDVGLDKPRGALVSGVIKGGPVENGPIVVGDVILTFDGKAVTDAHDLVRVVAESPIERAVDVVVLRDKKEQTVKVKLGRLEESAKASEAVDKADDEDAGPEPSMPDEPQTDEPQMEEPQTDGPDGTAPDGAVPDQPMPEPAPGDSDQQQSPGETDPGSNLAATLGLSIAALDDSQREIYGISESVEGVVITDVAQGSTAAERGLAPGDVIVEVSQDFMQSPDAVDRALAKLKDDGRRSAHMMVAKPEGDLRFVALPLE</sequence>
<keyword evidence="1 9" id="KW-0645">Protease</keyword>
<name>A0ABS4E6D0_9HYPH</name>
<feature type="domain" description="PDZ" evidence="8">
    <location>
        <begin position="466"/>
        <end position="516"/>
    </location>
</feature>
<feature type="domain" description="PDZ" evidence="8">
    <location>
        <begin position="279"/>
        <end position="373"/>
    </location>
</feature>
<evidence type="ECO:0000256" key="6">
    <source>
        <dbReference type="SAM" id="MobiDB-lite"/>
    </source>
</evidence>